<comment type="caution">
    <text evidence="2">The sequence shown here is derived from an EMBL/GenBank/DDBJ whole genome shotgun (WGS) entry which is preliminary data.</text>
</comment>
<feature type="compositionally biased region" description="Low complexity" evidence="1">
    <location>
        <begin position="10"/>
        <end position="20"/>
    </location>
</feature>
<feature type="non-terminal residue" evidence="2">
    <location>
        <position position="1"/>
    </location>
</feature>
<gene>
    <name evidence="2" type="ORF">G9H71_23015</name>
</gene>
<protein>
    <submittedName>
        <fullName evidence="2">Uncharacterized protein</fullName>
    </submittedName>
</protein>
<keyword evidence="3" id="KW-1185">Reference proteome</keyword>
<evidence type="ECO:0000313" key="3">
    <source>
        <dbReference type="Proteomes" id="UP000800981"/>
    </source>
</evidence>
<reference evidence="2 3" key="1">
    <citation type="submission" date="2020-03" db="EMBL/GenBank/DDBJ databases">
        <title>Two novel Motilibacter sp.</title>
        <authorList>
            <person name="Liu S."/>
        </authorList>
    </citation>
    <scope>NUCLEOTIDE SEQUENCE [LARGE SCALE GENOMIC DNA]</scope>
    <source>
        <strain evidence="2 3">E257</strain>
    </source>
</reference>
<dbReference type="Proteomes" id="UP000800981">
    <property type="component" value="Unassembled WGS sequence"/>
</dbReference>
<dbReference type="RefSeq" id="WP_196792400.1">
    <property type="nucleotide sequence ID" value="NZ_JAANNP010000270.1"/>
</dbReference>
<feature type="region of interest" description="Disordered" evidence="1">
    <location>
        <begin position="1"/>
        <end position="45"/>
    </location>
</feature>
<sequence length="131" mass="13579">APVPAPAPTSPALVPTTAPTSPAPVPTTAPATPSSTNASSPKAATPVAALDRNARRLRVDLDARNAGRRVALRALVGQRGAQKWVALGTRKLDARGNATLSLKRAKLAQLRKGTAVRVVWGRSAIASIRLR</sequence>
<organism evidence="2 3">
    <name type="scientific">Motilibacter deserti</name>
    <dbReference type="NCBI Taxonomy" id="2714956"/>
    <lineage>
        <taxon>Bacteria</taxon>
        <taxon>Bacillati</taxon>
        <taxon>Actinomycetota</taxon>
        <taxon>Actinomycetes</taxon>
        <taxon>Motilibacterales</taxon>
        <taxon>Motilibacteraceae</taxon>
        <taxon>Motilibacter</taxon>
    </lineage>
</organism>
<evidence type="ECO:0000313" key="2">
    <source>
        <dbReference type="EMBL" id="NHC16655.1"/>
    </source>
</evidence>
<name>A0ABX0H4J0_9ACTN</name>
<accession>A0ABX0H4J0</accession>
<dbReference type="EMBL" id="JAANNP010000270">
    <property type="protein sequence ID" value="NHC16655.1"/>
    <property type="molecule type" value="Genomic_DNA"/>
</dbReference>
<proteinExistence type="predicted"/>
<feature type="compositionally biased region" description="Low complexity" evidence="1">
    <location>
        <begin position="28"/>
        <end position="45"/>
    </location>
</feature>
<evidence type="ECO:0000256" key="1">
    <source>
        <dbReference type="SAM" id="MobiDB-lite"/>
    </source>
</evidence>